<dbReference type="EC" id="5.4.2.8" evidence="5"/>
<feature type="binding site" evidence="11">
    <location>
        <position position="197"/>
    </location>
    <ligand>
        <name>alpha-D-mannose 1-phosphate</name>
        <dbReference type="ChEBI" id="CHEBI:58409"/>
    </ligand>
</feature>
<dbReference type="SFLD" id="SFLDS00003">
    <property type="entry name" value="Haloacid_Dehalogenase"/>
    <property type="match status" value="1"/>
</dbReference>
<dbReference type="AlphaFoldDB" id="A0A7Y0HS21"/>
<keyword evidence="14" id="KW-1185">Reference proteome</keyword>
<evidence type="ECO:0000256" key="3">
    <source>
        <dbReference type="ARBA" id="ARBA00009736"/>
    </source>
</evidence>
<dbReference type="EMBL" id="JAAIII010000002">
    <property type="protein sequence ID" value="NMM93526.1"/>
    <property type="molecule type" value="Genomic_DNA"/>
</dbReference>
<evidence type="ECO:0000256" key="8">
    <source>
        <dbReference type="ARBA" id="ARBA00022842"/>
    </source>
</evidence>
<feature type="binding site" evidence="11">
    <location>
        <position position="195"/>
    </location>
    <ligand>
        <name>alpha-D-mannose 1-phosphate</name>
        <dbReference type="ChEBI" id="CHEBI:58409"/>
    </ligand>
</feature>
<evidence type="ECO:0000313" key="13">
    <source>
        <dbReference type="EMBL" id="NMM93526.1"/>
    </source>
</evidence>
<feature type="binding site" evidence="11">
    <location>
        <position position="144"/>
    </location>
    <ligand>
        <name>alpha-D-mannose 1-phosphate</name>
        <dbReference type="ChEBI" id="CHEBI:58409"/>
    </ligand>
</feature>
<comment type="similarity">
    <text evidence="3">Belongs to the eukaryotic PMM family.</text>
</comment>
<protein>
    <recommendedName>
        <fullName evidence="5">phosphomannomutase</fullName>
        <ecNumber evidence="5">5.4.2.8</ecNumber>
    </recommendedName>
</protein>
<feature type="active site" description="Proton donor/acceptor" evidence="10">
    <location>
        <position position="29"/>
    </location>
</feature>
<dbReference type="InterPro" id="IPR043169">
    <property type="entry name" value="PMM_cap"/>
</dbReference>
<reference evidence="13 14" key="1">
    <citation type="submission" date="2020-02" db="EMBL/GenBank/DDBJ databases">
        <title>Characterization of phylogenetic diversity of novel bifidobacterial species isolated in Czech ZOOs.</title>
        <authorList>
            <person name="Lugli G.A."/>
            <person name="Vera N.B."/>
            <person name="Ventura M."/>
        </authorList>
    </citation>
    <scope>NUCLEOTIDE SEQUENCE [LARGE SCALE GENOMIC DNA]</scope>
    <source>
        <strain evidence="13 14">DSM 109957</strain>
    </source>
</reference>
<feature type="binding site" evidence="12">
    <location>
        <position position="29"/>
    </location>
    <ligand>
        <name>Mg(2+)</name>
        <dbReference type="ChEBI" id="CHEBI:18420"/>
        <label>1</label>
    </ligand>
</feature>
<dbReference type="Proteomes" id="UP000532194">
    <property type="component" value="Unassembled WGS sequence"/>
</dbReference>
<comment type="pathway">
    <text evidence="2">Nucleotide-sugar biosynthesis; GDP-alpha-D-mannose biosynthesis; alpha-D-mannose 1-phosphate from D-fructose 6-phosphate: step 2/2.</text>
</comment>
<comment type="caution">
    <text evidence="13">The sequence shown here is derived from an EMBL/GenBank/DDBJ whole genome shotgun (WGS) entry which is preliminary data.</text>
</comment>
<dbReference type="InterPro" id="IPR005002">
    <property type="entry name" value="PMM"/>
</dbReference>
<evidence type="ECO:0000256" key="12">
    <source>
        <dbReference type="PIRSR" id="PIRSR605002-3"/>
    </source>
</evidence>
<feature type="active site" description="Nucleophile" evidence="10">
    <location>
        <position position="27"/>
    </location>
</feature>
<keyword evidence="7 12" id="KW-0479">Metal-binding</keyword>
<evidence type="ECO:0000313" key="14">
    <source>
        <dbReference type="Proteomes" id="UP000532194"/>
    </source>
</evidence>
<gene>
    <name evidence="13" type="ORF">G1C95_0711</name>
</gene>
<proteinExistence type="inferred from homology"/>
<keyword evidence="8 12" id="KW-0460">Magnesium</keyword>
<dbReference type="InterPro" id="IPR023214">
    <property type="entry name" value="HAD_sf"/>
</dbReference>
<organism evidence="13 14">
    <name type="scientific">Bifidobacterium oedipodis</name>
    <dbReference type="NCBI Taxonomy" id="2675322"/>
    <lineage>
        <taxon>Bacteria</taxon>
        <taxon>Bacillati</taxon>
        <taxon>Actinomycetota</taxon>
        <taxon>Actinomycetes</taxon>
        <taxon>Bifidobacteriales</taxon>
        <taxon>Bifidobacteriaceae</taxon>
        <taxon>Bifidobacterium</taxon>
    </lineage>
</organism>
<name>A0A7Y0HS21_9BIFI</name>
<evidence type="ECO:0000256" key="7">
    <source>
        <dbReference type="ARBA" id="ARBA00022723"/>
    </source>
</evidence>
<dbReference type="NCBIfam" id="TIGR01484">
    <property type="entry name" value="HAD-SF-IIB"/>
    <property type="match status" value="1"/>
</dbReference>
<dbReference type="UniPathway" id="UPA00126">
    <property type="reaction ID" value="UER00424"/>
</dbReference>
<dbReference type="SFLD" id="SFLDG01140">
    <property type="entry name" value="C2.B:_Phosphomannomutase_and_P"/>
    <property type="match status" value="1"/>
</dbReference>
<feature type="binding site" evidence="12">
    <location>
        <position position="27"/>
    </location>
    <ligand>
        <name>Mg(2+)</name>
        <dbReference type="ChEBI" id="CHEBI:18420"/>
        <label>1</label>
    </ligand>
</feature>
<sequence length="267" mass="28915">MAMPAVRSWTELDLDEVTAQVKVYGFDLDNTLASSKQPMAPAMIERFSRLTRCAVVAVISGGGIGVVTSQVLDVLTESANRYNLHVMPTSGSRYYRWDGSSWTLVYAHDLDAEDVAVIEASLESQAKALGMWQEQVWGPRIENRGSQITFSALGQYAPLEAKNAWDPDNSKKQALVEAVRADLPGFKVRAGGYSSVDVSRLGLDKAYAVHTLADMLHVGVGQIAFTGDRMTPDGNDYPAVTAGAMGMRVKDPTDALGLMDALLARLE</sequence>
<dbReference type="GO" id="GO:0046872">
    <property type="term" value="F:metal ion binding"/>
    <property type="evidence" value="ECO:0007669"/>
    <property type="project" value="UniProtKB-KW"/>
</dbReference>
<evidence type="ECO:0000256" key="11">
    <source>
        <dbReference type="PIRSR" id="PIRSR605002-2"/>
    </source>
</evidence>
<dbReference type="Pfam" id="PF03332">
    <property type="entry name" value="PMM"/>
    <property type="match status" value="1"/>
</dbReference>
<evidence type="ECO:0000256" key="10">
    <source>
        <dbReference type="PIRSR" id="PIRSR605002-1"/>
    </source>
</evidence>
<dbReference type="RefSeq" id="WP_169171592.1">
    <property type="nucleotide sequence ID" value="NZ_JAAIII010000002.1"/>
</dbReference>
<dbReference type="SFLD" id="SFLDG01143">
    <property type="entry name" value="C2.B.3:_Phosphomannomutase_Lik"/>
    <property type="match status" value="1"/>
</dbReference>
<dbReference type="InterPro" id="IPR006379">
    <property type="entry name" value="HAD-SF_hydro_IIB"/>
</dbReference>
<dbReference type="GO" id="GO:0005737">
    <property type="term" value="C:cytoplasm"/>
    <property type="evidence" value="ECO:0007669"/>
    <property type="project" value="UniProtKB-SubCell"/>
</dbReference>
<accession>A0A7Y0HS21</accession>
<feature type="binding site" evidence="12">
    <location>
        <position position="228"/>
    </location>
    <ligand>
        <name>Mg(2+)</name>
        <dbReference type="ChEBI" id="CHEBI:18420"/>
        <label>1</label>
    </ligand>
</feature>
<evidence type="ECO:0000256" key="6">
    <source>
        <dbReference type="ARBA" id="ARBA00022490"/>
    </source>
</evidence>
<evidence type="ECO:0000256" key="2">
    <source>
        <dbReference type="ARBA" id="ARBA00004699"/>
    </source>
</evidence>
<dbReference type="GO" id="GO:0004615">
    <property type="term" value="F:phosphomannomutase activity"/>
    <property type="evidence" value="ECO:0007669"/>
    <property type="project" value="UniProtKB-EC"/>
</dbReference>
<dbReference type="GO" id="GO:0009298">
    <property type="term" value="P:GDP-mannose biosynthetic process"/>
    <property type="evidence" value="ECO:0007669"/>
    <property type="project" value="UniProtKB-UniPathway"/>
</dbReference>
<dbReference type="GO" id="GO:0016791">
    <property type="term" value="F:phosphatase activity"/>
    <property type="evidence" value="ECO:0007669"/>
    <property type="project" value="UniProtKB-ARBA"/>
</dbReference>
<keyword evidence="6" id="KW-0963">Cytoplasm</keyword>
<evidence type="ECO:0000256" key="5">
    <source>
        <dbReference type="ARBA" id="ARBA00012730"/>
    </source>
</evidence>
<evidence type="ECO:0000256" key="4">
    <source>
        <dbReference type="ARBA" id="ARBA00011738"/>
    </source>
</evidence>
<comment type="subcellular location">
    <subcellularLocation>
        <location evidence="1">Cytoplasm</location>
    </subcellularLocation>
</comment>
<dbReference type="SUPFAM" id="SSF56784">
    <property type="entry name" value="HAD-like"/>
    <property type="match status" value="1"/>
</dbReference>
<comment type="cofactor">
    <cofactor evidence="12">
        <name>Mg(2+)</name>
        <dbReference type="ChEBI" id="CHEBI:18420"/>
    </cofactor>
</comment>
<comment type="subunit">
    <text evidence="4">Homodimer.</text>
</comment>
<keyword evidence="9" id="KW-0413">Isomerase</keyword>
<evidence type="ECO:0000256" key="9">
    <source>
        <dbReference type="ARBA" id="ARBA00023235"/>
    </source>
</evidence>
<keyword evidence="13" id="KW-0378">Hydrolase</keyword>
<dbReference type="Gene3D" id="3.30.1240.20">
    <property type="match status" value="1"/>
</dbReference>
<dbReference type="InterPro" id="IPR036412">
    <property type="entry name" value="HAD-like_sf"/>
</dbReference>
<evidence type="ECO:0000256" key="1">
    <source>
        <dbReference type="ARBA" id="ARBA00004496"/>
    </source>
</evidence>
<dbReference type="Gene3D" id="3.40.50.1000">
    <property type="entry name" value="HAD superfamily/HAD-like"/>
    <property type="match status" value="1"/>
</dbReference>